<gene>
    <name evidence="2" type="ORF">PIB30_074586</name>
</gene>
<evidence type="ECO:0000313" key="2">
    <source>
        <dbReference type="EMBL" id="MED6199291.1"/>
    </source>
</evidence>
<reference evidence="2 3" key="1">
    <citation type="journal article" date="2023" name="Plants (Basel)">
        <title>Bridging the Gap: Combining Genomics and Transcriptomics Approaches to Understand Stylosanthes scabra, an Orphan Legume from the Brazilian Caatinga.</title>
        <authorList>
            <person name="Ferreira-Neto J.R.C."/>
            <person name="da Silva M.D."/>
            <person name="Binneck E."/>
            <person name="de Melo N.F."/>
            <person name="da Silva R.H."/>
            <person name="de Melo A.L.T.M."/>
            <person name="Pandolfi V."/>
            <person name="Bustamante F.O."/>
            <person name="Brasileiro-Vidal A.C."/>
            <person name="Benko-Iseppon A.M."/>
        </authorList>
    </citation>
    <scope>NUCLEOTIDE SEQUENCE [LARGE SCALE GENOMIC DNA]</scope>
    <source>
        <tissue evidence="2">Leaves</tissue>
    </source>
</reference>
<protein>
    <submittedName>
        <fullName evidence="2">Uncharacterized protein</fullName>
    </submittedName>
</protein>
<name>A0ABU6XN45_9FABA</name>
<organism evidence="2 3">
    <name type="scientific">Stylosanthes scabra</name>
    <dbReference type="NCBI Taxonomy" id="79078"/>
    <lineage>
        <taxon>Eukaryota</taxon>
        <taxon>Viridiplantae</taxon>
        <taxon>Streptophyta</taxon>
        <taxon>Embryophyta</taxon>
        <taxon>Tracheophyta</taxon>
        <taxon>Spermatophyta</taxon>
        <taxon>Magnoliopsida</taxon>
        <taxon>eudicotyledons</taxon>
        <taxon>Gunneridae</taxon>
        <taxon>Pentapetalae</taxon>
        <taxon>rosids</taxon>
        <taxon>fabids</taxon>
        <taxon>Fabales</taxon>
        <taxon>Fabaceae</taxon>
        <taxon>Papilionoideae</taxon>
        <taxon>50 kb inversion clade</taxon>
        <taxon>dalbergioids sensu lato</taxon>
        <taxon>Dalbergieae</taxon>
        <taxon>Pterocarpus clade</taxon>
        <taxon>Stylosanthes</taxon>
    </lineage>
</organism>
<proteinExistence type="predicted"/>
<sequence length="52" mass="5798">MKRKALPAEDPDVEGKSKDNGDDCFEDGGGARRRRGSFFFLELSLESLSLLH</sequence>
<feature type="region of interest" description="Disordered" evidence="1">
    <location>
        <begin position="1"/>
        <end position="32"/>
    </location>
</feature>
<accession>A0ABU6XN45</accession>
<dbReference type="EMBL" id="JASCZI010212379">
    <property type="protein sequence ID" value="MED6199291.1"/>
    <property type="molecule type" value="Genomic_DNA"/>
</dbReference>
<evidence type="ECO:0000313" key="3">
    <source>
        <dbReference type="Proteomes" id="UP001341840"/>
    </source>
</evidence>
<evidence type="ECO:0000256" key="1">
    <source>
        <dbReference type="SAM" id="MobiDB-lite"/>
    </source>
</evidence>
<comment type="caution">
    <text evidence="2">The sequence shown here is derived from an EMBL/GenBank/DDBJ whole genome shotgun (WGS) entry which is preliminary data.</text>
</comment>
<keyword evidence="3" id="KW-1185">Reference proteome</keyword>
<dbReference type="Proteomes" id="UP001341840">
    <property type="component" value="Unassembled WGS sequence"/>
</dbReference>
<feature type="non-terminal residue" evidence="2">
    <location>
        <position position="52"/>
    </location>
</feature>